<dbReference type="STRING" id="945553.A0A0D2KZ55"/>
<proteinExistence type="predicted"/>
<dbReference type="OrthoDB" id="3360715at2759"/>
<evidence type="ECO:0000256" key="1">
    <source>
        <dbReference type="SAM" id="MobiDB-lite"/>
    </source>
</evidence>
<accession>A0A0D2KZ55</accession>
<dbReference type="Proteomes" id="UP000054270">
    <property type="component" value="Unassembled WGS sequence"/>
</dbReference>
<evidence type="ECO:0000313" key="3">
    <source>
        <dbReference type="Proteomes" id="UP000054270"/>
    </source>
</evidence>
<reference evidence="3" key="1">
    <citation type="submission" date="2014-04" db="EMBL/GenBank/DDBJ databases">
        <title>Evolutionary Origins and Diversification of the Mycorrhizal Mutualists.</title>
        <authorList>
            <consortium name="DOE Joint Genome Institute"/>
            <consortium name="Mycorrhizal Genomics Consortium"/>
            <person name="Kohler A."/>
            <person name="Kuo A."/>
            <person name="Nagy L.G."/>
            <person name="Floudas D."/>
            <person name="Copeland A."/>
            <person name="Barry K.W."/>
            <person name="Cichocki N."/>
            <person name="Veneault-Fourrey C."/>
            <person name="LaButti K."/>
            <person name="Lindquist E.A."/>
            <person name="Lipzen A."/>
            <person name="Lundell T."/>
            <person name="Morin E."/>
            <person name="Murat C."/>
            <person name="Riley R."/>
            <person name="Ohm R."/>
            <person name="Sun H."/>
            <person name="Tunlid A."/>
            <person name="Henrissat B."/>
            <person name="Grigoriev I.V."/>
            <person name="Hibbett D.S."/>
            <person name="Martin F."/>
        </authorList>
    </citation>
    <scope>NUCLEOTIDE SEQUENCE [LARGE SCALE GENOMIC DNA]</scope>
    <source>
        <strain evidence="3">FD-334 SS-4</strain>
    </source>
</reference>
<name>A0A0D2KZ55_HYPSF</name>
<keyword evidence="3" id="KW-1185">Reference proteome</keyword>
<organism evidence="2 3">
    <name type="scientific">Hypholoma sublateritium (strain FD-334 SS-4)</name>
    <dbReference type="NCBI Taxonomy" id="945553"/>
    <lineage>
        <taxon>Eukaryota</taxon>
        <taxon>Fungi</taxon>
        <taxon>Dikarya</taxon>
        <taxon>Basidiomycota</taxon>
        <taxon>Agaricomycotina</taxon>
        <taxon>Agaricomycetes</taxon>
        <taxon>Agaricomycetidae</taxon>
        <taxon>Agaricales</taxon>
        <taxon>Agaricineae</taxon>
        <taxon>Strophariaceae</taxon>
        <taxon>Hypholoma</taxon>
    </lineage>
</organism>
<feature type="region of interest" description="Disordered" evidence="1">
    <location>
        <begin position="173"/>
        <end position="262"/>
    </location>
</feature>
<protein>
    <submittedName>
        <fullName evidence="2">Uncharacterized protein</fullName>
    </submittedName>
</protein>
<dbReference type="EMBL" id="KN817574">
    <property type="protein sequence ID" value="KJA19727.1"/>
    <property type="molecule type" value="Genomic_DNA"/>
</dbReference>
<evidence type="ECO:0000313" key="2">
    <source>
        <dbReference type="EMBL" id="KJA19727.1"/>
    </source>
</evidence>
<gene>
    <name evidence="2" type="ORF">HYPSUDRAFT_69063</name>
</gene>
<sequence>MPHTEYPSSHLSEQYIQDSFHSYLKSSLTQAKAERLLDADVLASAEGDLMITGPALCLYFAALRCTTNPPSVPLPRSSKSGRSQPMELSYDNCPPPFISFLRVWSNSVPQIQALSPETQHDLARVICSLEPLSPTTSPSVYGIAADLRAVAIEISQRRSFQDRYASDIQAALDSGQAPESPGARKTSFVPPPVYDAAPSTPPKPSPRPSVATIDPHVPHREKQNKHPTPPHSAALLSPNSARTSLSAHSSTSSFSSQGSAPSILTQETPAIEFIRETLYASLGDALERRPSLRRLLKRDSTRAYFASVAFAVLDVATNAITPDGAVIGVIGKELTLAECPRDLRPFMAELAAIGLQAREMEEEDNQVAMDLAQRGKDIPLSRLDRVNMILEEGVGYERGLQDARGGRRSVEGRAVAFANRVNALSLGMTKLRAFRERQGDVFKVLGGIGS</sequence>
<dbReference type="AlphaFoldDB" id="A0A0D2KZ55"/>
<feature type="compositionally biased region" description="Low complexity" evidence="1">
    <location>
        <begin position="240"/>
        <end position="262"/>
    </location>
</feature>
<feature type="compositionally biased region" description="Pro residues" evidence="1">
    <location>
        <begin position="189"/>
        <end position="207"/>
    </location>
</feature>
<dbReference type="OMA" id="ALRCTTN"/>